<sequence>MKKKQVEKPPNVEEENMKETTHSKSGVLKSTKKPTKKPTDSPIKKPIQDSVIESVEPKNVDSSNPISSQKGLMKIRRPQFNNKGVLFCEVSIPVSLASKKRQALDMAHKLQKNKCKIPVLLDNVKVKTDQDSDSERSYIRIEDSFTGSPQMDSPIKSNFEVTRNPDVNVNLSNIDKNIISSDHQPTSIREKTLVLLYWVSHTESNTKEV</sequence>
<dbReference type="EMBL" id="OX465081">
    <property type="protein sequence ID" value="CAI9286818.1"/>
    <property type="molecule type" value="Genomic_DNA"/>
</dbReference>
<evidence type="ECO:0000313" key="3">
    <source>
        <dbReference type="Proteomes" id="UP001177003"/>
    </source>
</evidence>
<proteinExistence type="predicted"/>
<dbReference type="Proteomes" id="UP001177003">
    <property type="component" value="Chromosome 5"/>
</dbReference>
<evidence type="ECO:0000256" key="1">
    <source>
        <dbReference type="SAM" id="MobiDB-lite"/>
    </source>
</evidence>
<keyword evidence="3" id="KW-1185">Reference proteome</keyword>
<dbReference type="AlphaFoldDB" id="A0AA35Z727"/>
<feature type="compositionally biased region" description="Polar residues" evidence="1">
    <location>
        <begin position="60"/>
        <end position="70"/>
    </location>
</feature>
<evidence type="ECO:0000313" key="2">
    <source>
        <dbReference type="EMBL" id="CAI9286818.1"/>
    </source>
</evidence>
<protein>
    <submittedName>
        <fullName evidence="2">Uncharacterized protein</fullName>
    </submittedName>
</protein>
<accession>A0AA35Z727</accession>
<organism evidence="2 3">
    <name type="scientific">Lactuca saligna</name>
    <name type="common">Willowleaf lettuce</name>
    <dbReference type="NCBI Taxonomy" id="75948"/>
    <lineage>
        <taxon>Eukaryota</taxon>
        <taxon>Viridiplantae</taxon>
        <taxon>Streptophyta</taxon>
        <taxon>Embryophyta</taxon>
        <taxon>Tracheophyta</taxon>
        <taxon>Spermatophyta</taxon>
        <taxon>Magnoliopsida</taxon>
        <taxon>eudicotyledons</taxon>
        <taxon>Gunneridae</taxon>
        <taxon>Pentapetalae</taxon>
        <taxon>asterids</taxon>
        <taxon>campanulids</taxon>
        <taxon>Asterales</taxon>
        <taxon>Asteraceae</taxon>
        <taxon>Cichorioideae</taxon>
        <taxon>Cichorieae</taxon>
        <taxon>Lactucinae</taxon>
        <taxon>Lactuca</taxon>
    </lineage>
</organism>
<feature type="compositionally biased region" description="Basic and acidic residues" evidence="1">
    <location>
        <begin position="1"/>
        <end position="22"/>
    </location>
</feature>
<feature type="region of interest" description="Disordered" evidence="1">
    <location>
        <begin position="1"/>
        <end position="71"/>
    </location>
</feature>
<name>A0AA35Z727_LACSI</name>
<reference evidence="2" key="1">
    <citation type="submission" date="2023-04" db="EMBL/GenBank/DDBJ databases">
        <authorList>
            <person name="Vijverberg K."/>
            <person name="Xiong W."/>
            <person name="Schranz E."/>
        </authorList>
    </citation>
    <scope>NUCLEOTIDE SEQUENCE</scope>
</reference>
<gene>
    <name evidence="2" type="ORF">LSALG_LOCUS26216</name>
</gene>
<feature type="compositionally biased region" description="Basic and acidic residues" evidence="1">
    <location>
        <begin position="37"/>
        <end position="47"/>
    </location>
</feature>